<sequence>MAPPLSTGQTAVNGLNFSRPRAIRPDQLSPRTTSASSSAPSSDVEDSESSEASDAAGTSPPATAERRPAAAPPAPQARISRVVTHTEFIVEELSDFGDSDGERLGVIRPCAIEYPESDRSRSTSRHRPEVDQRMMFNLGNLNCSDDSDERHLDEHEYEAFLLKRRAERRHKRMTSGSIGKRTISESIGSDTDHEDIRSLLGAEEAGSSARRLRRRVGDRRSLQFQDPPPPPRIDELDEPHSSEDELFIGESLARELPYYEYVSMEIDSP</sequence>
<gene>
    <name evidence="2" type="ORF">NEMBOFW57_003804</name>
</gene>
<dbReference type="AlphaFoldDB" id="A0AAD4I321"/>
<proteinExistence type="predicted"/>
<feature type="region of interest" description="Disordered" evidence="1">
    <location>
        <begin position="1"/>
        <end position="80"/>
    </location>
</feature>
<feature type="region of interest" description="Disordered" evidence="1">
    <location>
        <begin position="172"/>
        <end position="192"/>
    </location>
</feature>
<keyword evidence="3" id="KW-1185">Reference proteome</keyword>
<protein>
    <submittedName>
        <fullName evidence="2">Uncharacterized protein</fullName>
    </submittedName>
</protein>
<feature type="compositionally biased region" description="Basic and acidic residues" evidence="1">
    <location>
        <begin position="232"/>
        <end position="243"/>
    </location>
</feature>
<organism evidence="2 3">
    <name type="scientific">Staphylotrichum longicolle</name>
    <dbReference type="NCBI Taxonomy" id="669026"/>
    <lineage>
        <taxon>Eukaryota</taxon>
        <taxon>Fungi</taxon>
        <taxon>Dikarya</taxon>
        <taxon>Ascomycota</taxon>
        <taxon>Pezizomycotina</taxon>
        <taxon>Sordariomycetes</taxon>
        <taxon>Sordariomycetidae</taxon>
        <taxon>Sordariales</taxon>
        <taxon>Chaetomiaceae</taxon>
        <taxon>Staphylotrichum</taxon>
    </lineage>
</organism>
<evidence type="ECO:0000256" key="1">
    <source>
        <dbReference type="SAM" id="MobiDB-lite"/>
    </source>
</evidence>
<feature type="compositionally biased region" description="Low complexity" evidence="1">
    <location>
        <begin position="52"/>
        <end position="63"/>
    </location>
</feature>
<feature type="region of interest" description="Disordered" evidence="1">
    <location>
        <begin position="207"/>
        <end position="244"/>
    </location>
</feature>
<evidence type="ECO:0000313" key="3">
    <source>
        <dbReference type="Proteomes" id="UP001197093"/>
    </source>
</evidence>
<evidence type="ECO:0000313" key="2">
    <source>
        <dbReference type="EMBL" id="KAG7293747.1"/>
    </source>
</evidence>
<feature type="compositionally biased region" description="Polar residues" evidence="1">
    <location>
        <begin position="1"/>
        <end position="16"/>
    </location>
</feature>
<dbReference type="EMBL" id="JAHCVI010000001">
    <property type="protein sequence ID" value="KAG7293747.1"/>
    <property type="molecule type" value="Genomic_DNA"/>
</dbReference>
<comment type="caution">
    <text evidence="2">The sequence shown here is derived from an EMBL/GenBank/DDBJ whole genome shotgun (WGS) entry which is preliminary data.</text>
</comment>
<dbReference type="Proteomes" id="UP001197093">
    <property type="component" value="Unassembled WGS sequence"/>
</dbReference>
<accession>A0AAD4I321</accession>
<reference evidence="2" key="1">
    <citation type="submission" date="2023-02" db="EMBL/GenBank/DDBJ databases">
        <authorList>
            <person name="Palmer J.M."/>
        </authorList>
    </citation>
    <scope>NUCLEOTIDE SEQUENCE</scope>
    <source>
        <strain evidence="2">FW57</strain>
    </source>
</reference>
<name>A0AAD4I321_9PEZI</name>